<protein>
    <submittedName>
        <fullName evidence="5">26S proteasome non-ATPase regulatory subunit, putative</fullName>
    </submittedName>
</protein>
<evidence type="ECO:0000256" key="3">
    <source>
        <dbReference type="SAM" id="MobiDB-lite"/>
    </source>
</evidence>
<feature type="compositionally biased region" description="Polar residues" evidence="3">
    <location>
        <begin position="594"/>
        <end position="609"/>
    </location>
</feature>
<dbReference type="SUPFAM" id="SSF46785">
    <property type="entry name" value="Winged helix' DNA-binding domain"/>
    <property type="match status" value="1"/>
</dbReference>
<proteinExistence type="inferred from homology"/>
<feature type="compositionally biased region" description="Low complexity" evidence="3">
    <location>
        <begin position="156"/>
        <end position="184"/>
    </location>
</feature>
<dbReference type="SMART" id="SM00753">
    <property type="entry name" value="PAM"/>
    <property type="match status" value="1"/>
</dbReference>
<keyword evidence="6" id="KW-1185">Reference proteome</keyword>
<dbReference type="PANTHER" id="PTHR10758:SF2">
    <property type="entry name" value="26S PROTEASOME NON-ATPASE REGULATORY SUBUNIT 3"/>
    <property type="match status" value="1"/>
</dbReference>
<dbReference type="AlphaFoldDB" id="U6GCG8"/>
<gene>
    <name evidence="5" type="ORF">EAH_00027500</name>
</gene>
<feature type="compositionally biased region" description="Polar residues" evidence="3">
    <location>
        <begin position="1"/>
        <end position="10"/>
    </location>
</feature>
<dbReference type="Pfam" id="PF01399">
    <property type="entry name" value="PCI"/>
    <property type="match status" value="1"/>
</dbReference>
<dbReference type="VEuPathDB" id="ToxoDB:EAH_00027500"/>
<feature type="compositionally biased region" description="Low complexity" evidence="3">
    <location>
        <begin position="566"/>
        <end position="584"/>
    </location>
</feature>
<evidence type="ECO:0000256" key="2">
    <source>
        <dbReference type="ARBA" id="ARBA00022942"/>
    </source>
</evidence>
<evidence type="ECO:0000256" key="1">
    <source>
        <dbReference type="ARBA" id="ARBA00007912"/>
    </source>
</evidence>
<feature type="region of interest" description="Disordered" evidence="3">
    <location>
        <begin position="1"/>
        <end position="21"/>
    </location>
</feature>
<reference evidence="5" key="1">
    <citation type="submission" date="2013-10" db="EMBL/GenBank/DDBJ databases">
        <title>Genomic analysis of the causative agents of coccidiosis in chickens.</title>
        <authorList>
            <person name="Reid A.J."/>
            <person name="Blake D."/>
            <person name="Billington K."/>
            <person name="Browne H."/>
            <person name="Dunn M."/>
            <person name="Hung S."/>
            <person name="Kawahara F."/>
            <person name="Miranda-Saavedra D."/>
            <person name="Mourier T."/>
            <person name="Nagra H."/>
            <person name="Otto T.D."/>
            <person name="Rawlings N."/>
            <person name="Sanchez A."/>
            <person name="Sanders M."/>
            <person name="Subramaniam C."/>
            <person name="Tay Y."/>
            <person name="Dear P."/>
            <person name="Doerig C."/>
            <person name="Gruber A."/>
            <person name="Parkinson J."/>
            <person name="Shirley M."/>
            <person name="Wan K.L."/>
            <person name="Berriman M."/>
            <person name="Tomley F."/>
            <person name="Pain A."/>
        </authorList>
    </citation>
    <scope>NUCLEOTIDE SEQUENCE</scope>
    <source>
        <strain evidence="5">Houghton</strain>
    </source>
</reference>
<dbReference type="InterPro" id="IPR057985">
    <property type="entry name" value="TPR_PSMD3_N"/>
</dbReference>
<dbReference type="PROSITE" id="PS50250">
    <property type="entry name" value="PCI"/>
    <property type="match status" value="1"/>
</dbReference>
<evidence type="ECO:0000313" key="6">
    <source>
        <dbReference type="Proteomes" id="UP000018050"/>
    </source>
</evidence>
<keyword evidence="2 5" id="KW-0647">Proteasome</keyword>
<dbReference type="SMART" id="SM00088">
    <property type="entry name" value="PINT"/>
    <property type="match status" value="1"/>
</dbReference>
<feature type="region of interest" description="Disordered" evidence="3">
    <location>
        <begin position="151"/>
        <end position="184"/>
    </location>
</feature>
<dbReference type="Proteomes" id="UP000018050">
    <property type="component" value="Unassembled WGS sequence"/>
</dbReference>
<dbReference type="Pfam" id="PF25573">
    <property type="entry name" value="TPR_PSMD3_N"/>
    <property type="match status" value="1"/>
</dbReference>
<dbReference type="OrthoDB" id="1713558at2759"/>
<dbReference type="PANTHER" id="PTHR10758">
    <property type="entry name" value="26S PROTEASOME NON-ATPASE REGULATORY SUBUNIT 3/COP9 SIGNALOSOME COMPLEX SUBUNIT 3"/>
    <property type="match status" value="1"/>
</dbReference>
<dbReference type="Pfam" id="PF08375">
    <property type="entry name" value="Rpn3_C"/>
    <property type="match status" value="1"/>
</dbReference>
<evidence type="ECO:0000259" key="4">
    <source>
        <dbReference type="PROSITE" id="PS50250"/>
    </source>
</evidence>
<dbReference type="GO" id="GO:0042176">
    <property type="term" value="P:regulation of protein catabolic process"/>
    <property type="evidence" value="ECO:0007669"/>
    <property type="project" value="InterPro"/>
</dbReference>
<dbReference type="GO" id="GO:0030234">
    <property type="term" value="F:enzyme regulator activity"/>
    <property type="evidence" value="ECO:0007669"/>
    <property type="project" value="InterPro"/>
</dbReference>
<feature type="domain" description="PCI" evidence="4">
    <location>
        <begin position="356"/>
        <end position="537"/>
    </location>
</feature>
<dbReference type="GeneID" id="25270820"/>
<dbReference type="GO" id="GO:0006511">
    <property type="term" value="P:ubiquitin-dependent protein catabolic process"/>
    <property type="evidence" value="ECO:0007669"/>
    <property type="project" value="TreeGrafter"/>
</dbReference>
<feature type="compositionally biased region" description="Basic and acidic residues" evidence="3">
    <location>
        <begin position="615"/>
        <end position="628"/>
    </location>
</feature>
<dbReference type="GO" id="GO:0008541">
    <property type="term" value="C:proteasome regulatory particle, lid subcomplex"/>
    <property type="evidence" value="ECO:0007669"/>
    <property type="project" value="TreeGrafter"/>
</dbReference>
<organism evidence="5 6">
    <name type="scientific">Eimeria acervulina</name>
    <name type="common">Coccidian parasite</name>
    <dbReference type="NCBI Taxonomy" id="5801"/>
    <lineage>
        <taxon>Eukaryota</taxon>
        <taxon>Sar</taxon>
        <taxon>Alveolata</taxon>
        <taxon>Apicomplexa</taxon>
        <taxon>Conoidasida</taxon>
        <taxon>Coccidia</taxon>
        <taxon>Eucoccidiorida</taxon>
        <taxon>Eimeriorina</taxon>
        <taxon>Eimeriidae</taxon>
        <taxon>Eimeria</taxon>
    </lineage>
</organism>
<comment type="similarity">
    <text evidence="1">Belongs to the proteasome subunit S3 family.</text>
</comment>
<dbReference type="InterPro" id="IPR050756">
    <property type="entry name" value="CSN3"/>
</dbReference>
<name>U6GCG8_EIMAC</name>
<feature type="region of interest" description="Disordered" evidence="3">
    <location>
        <begin position="566"/>
        <end position="640"/>
    </location>
</feature>
<sequence>MANDSSTSKASEAKDASVPEAAAGAAAAAAAAAAVDPKEKYLQLLTTSLVLVRDAVETQDQRYMLRMLRRFKQLRLQQQQYPKQLLQVCSLIFWGQPELQQQQQQQEGSSSSSSSKTQLIHRSIFTQEALSFWRTLRETLEEIVRDREGEGEMMNTDEPPQQKQQQQQQQQSKQEGGAAAAATDSAAAGSSKTLQSFRASSFLCCLPEAEVLLATLVLLLLLDPRPQQQQQQKQQKQQQHEQQQQQQQQWQKAWEFSCCLIERVKQHDRRSLDRLTAKAWFYHDRALELSKQKCDRRAEYLAAYRKATARRDITTQATLLNMLLRLFVNSKQHDVALKLVQKTTYPEGLQSNAQHARYLYYLGQIQAARLEYGSAFSHLQLALRKAPQQPTIARGFRLAALKKCIVVELLMGDIPERSLFNKQNMHAELVPYREIVLAVRSGDLHAFAAVLQQHEKRFRQDDTYTLLRRLHQNVIRAGLRIISLSYSRIHLKDIAAKLGLDSAAEAEAVSGKAILDGVIDASIDHEQQFLQSNASLDLYASSEPQKAFHRRITFCLDLYNDAVKVSNSSRSNNNSSSSSSSSNSTQQKRLAASACTSQAMQYPGSTERQQTVEDDERKRAMQEERARAEDEDLGDDMDMI</sequence>
<dbReference type="InterPro" id="IPR000717">
    <property type="entry name" value="PCI_dom"/>
</dbReference>
<dbReference type="EMBL" id="HG670752">
    <property type="protein sequence ID" value="CDI77840.1"/>
    <property type="molecule type" value="Genomic_DNA"/>
</dbReference>
<evidence type="ECO:0000313" key="5">
    <source>
        <dbReference type="EMBL" id="CDI77840.1"/>
    </source>
</evidence>
<dbReference type="OMA" id="HAELVPY"/>
<accession>U6GCG8</accession>
<dbReference type="InterPro" id="IPR036390">
    <property type="entry name" value="WH_DNA-bd_sf"/>
</dbReference>
<dbReference type="RefSeq" id="XP_013251859.1">
    <property type="nucleotide sequence ID" value="XM_013396405.1"/>
</dbReference>
<dbReference type="InterPro" id="IPR013586">
    <property type="entry name" value="PSMD3_C"/>
</dbReference>
<reference evidence="5" key="2">
    <citation type="submission" date="2013-10" db="EMBL/GenBank/DDBJ databases">
        <authorList>
            <person name="Aslett M."/>
        </authorList>
    </citation>
    <scope>NUCLEOTIDE SEQUENCE</scope>
    <source>
        <strain evidence="5">Houghton</strain>
    </source>
</reference>
<feature type="compositionally biased region" description="Acidic residues" evidence="3">
    <location>
        <begin position="629"/>
        <end position="640"/>
    </location>
</feature>